<evidence type="ECO:0000313" key="8">
    <source>
        <dbReference type="Proteomes" id="UP000283543"/>
    </source>
</evidence>
<feature type="coiled-coil region" evidence="1">
    <location>
        <begin position="780"/>
        <end position="835"/>
    </location>
</feature>
<feature type="compositionally biased region" description="Acidic residues" evidence="2">
    <location>
        <begin position="28"/>
        <end position="50"/>
    </location>
</feature>
<evidence type="ECO:0008006" key="9">
    <source>
        <dbReference type="Google" id="ProtNLM"/>
    </source>
</evidence>
<evidence type="ECO:0000313" key="6">
    <source>
        <dbReference type="Proteomes" id="UP000265716"/>
    </source>
</evidence>
<dbReference type="VEuPathDB" id="FungiDB:H257_03906"/>
<comment type="caution">
    <text evidence="4">The sequence shown here is derived from an EMBL/GenBank/DDBJ whole genome shotgun (WGS) entry which is preliminary data.</text>
</comment>
<evidence type="ECO:0000313" key="7">
    <source>
        <dbReference type="Proteomes" id="UP000266239"/>
    </source>
</evidence>
<keyword evidence="1" id="KW-0175">Coiled coil</keyword>
<evidence type="ECO:0000256" key="2">
    <source>
        <dbReference type="SAM" id="MobiDB-lite"/>
    </source>
</evidence>
<evidence type="ECO:0000256" key="1">
    <source>
        <dbReference type="SAM" id="Coils"/>
    </source>
</evidence>
<dbReference type="PANTHER" id="PTHR16275">
    <property type="entry name" value="COILED-COIL DOMAIN-CONTAINING PROTEIN 40"/>
    <property type="match status" value="1"/>
</dbReference>
<reference evidence="6 7" key="1">
    <citation type="submission" date="2018-08" db="EMBL/GenBank/DDBJ databases">
        <title>Aphanomyces genome sequencing and annotation.</title>
        <authorList>
            <person name="Minardi D."/>
            <person name="Oidtmann B."/>
            <person name="Van Der Giezen M."/>
            <person name="Studholme D.J."/>
        </authorList>
    </citation>
    <scope>NUCLEOTIDE SEQUENCE [LARGE SCALE GENOMIC DNA]</scope>
    <source>
        <strain evidence="4 6">SA</strain>
        <strain evidence="5 8">Si</strain>
        <strain evidence="3 7">Yx</strain>
    </source>
</reference>
<dbReference type="EMBL" id="QUTA01011249">
    <property type="protein sequence ID" value="RHX98691.1"/>
    <property type="molecule type" value="Genomic_DNA"/>
</dbReference>
<gene>
    <name evidence="3" type="ORF">DYB25_000591</name>
    <name evidence="5" type="ORF">DYB34_001407</name>
    <name evidence="4" type="ORF">DYB38_001575</name>
</gene>
<feature type="coiled-coil region" evidence="1">
    <location>
        <begin position="653"/>
        <end position="741"/>
    </location>
</feature>
<dbReference type="AlphaFoldDB" id="A0A397CMP7"/>
<feature type="coiled-coil region" evidence="1">
    <location>
        <begin position="334"/>
        <end position="426"/>
    </location>
</feature>
<name>A0A397CMP7_APHAT</name>
<dbReference type="Pfam" id="PF08647">
    <property type="entry name" value="BRE1"/>
    <property type="match status" value="1"/>
</dbReference>
<dbReference type="EMBL" id="QUTC01007258">
    <property type="protein sequence ID" value="RHY48421.1"/>
    <property type="molecule type" value="Genomic_DNA"/>
</dbReference>
<protein>
    <recommendedName>
        <fullName evidence="9">Coiled-coil domain-containing protein 40</fullName>
    </recommendedName>
</protein>
<dbReference type="GO" id="GO:0005737">
    <property type="term" value="C:cytoplasm"/>
    <property type="evidence" value="ECO:0007669"/>
    <property type="project" value="TreeGrafter"/>
</dbReference>
<dbReference type="EMBL" id="QUTB01005274">
    <property type="protein sequence ID" value="RHY56531.1"/>
    <property type="molecule type" value="Genomic_DNA"/>
</dbReference>
<dbReference type="Proteomes" id="UP000283543">
    <property type="component" value="Unassembled WGS sequence"/>
</dbReference>
<accession>A0A397CMP7</accession>
<dbReference type="InterPro" id="IPR037386">
    <property type="entry name" value="CCDC40"/>
</dbReference>
<evidence type="ECO:0000313" key="3">
    <source>
        <dbReference type="EMBL" id="RHX98691.1"/>
    </source>
</evidence>
<evidence type="ECO:0000313" key="4">
    <source>
        <dbReference type="EMBL" id="RHY48421.1"/>
    </source>
</evidence>
<feature type="region of interest" description="Disordered" evidence="2">
    <location>
        <begin position="1"/>
        <end position="56"/>
    </location>
</feature>
<feature type="coiled-coil region" evidence="1">
    <location>
        <begin position="504"/>
        <end position="569"/>
    </location>
</feature>
<dbReference type="GO" id="GO:0035082">
    <property type="term" value="P:axoneme assembly"/>
    <property type="evidence" value="ECO:0007669"/>
    <property type="project" value="InterPro"/>
</dbReference>
<feature type="coiled-coil region" evidence="1">
    <location>
        <begin position="82"/>
        <end position="270"/>
    </location>
</feature>
<dbReference type="PANTHER" id="PTHR16275:SF8">
    <property type="entry name" value="COILED-COIL DOMAIN-CONTAINING PROTEIN 40"/>
    <property type="match status" value="1"/>
</dbReference>
<evidence type="ECO:0000313" key="5">
    <source>
        <dbReference type="EMBL" id="RHY56531.1"/>
    </source>
</evidence>
<organism evidence="4 6">
    <name type="scientific">Aphanomyces astaci</name>
    <name type="common">Crayfish plague agent</name>
    <dbReference type="NCBI Taxonomy" id="112090"/>
    <lineage>
        <taxon>Eukaryota</taxon>
        <taxon>Sar</taxon>
        <taxon>Stramenopiles</taxon>
        <taxon>Oomycota</taxon>
        <taxon>Saprolegniomycetes</taxon>
        <taxon>Saprolegniales</taxon>
        <taxon>Verrucalvaceae</taxon>
        <taxon>Aphanomyces</taxon>
    </lineage>
</organism>
<dbReference type="Proteomes" id="UP000265716">
    <property type="component" value="Unassembled WGS sequence"/>
</dbReference>
<dbReference type="Proteomes" id="UP000266239">
    <property type="component" value="Unassembled WGS sequence"/>
</dbReference>
<proteinExistence type="predicted"/>
<sequence length="919" mass="106007">MASASNEWAAPPSLDNADVEAIDRFDEGENDDDNSDESDDDEPEGDDEQTIVDAGRHKRMQRIQKVLYDQLVGNDTQIALELREKEEELRRAKTKREDLGVELYGVQQQLAQLQMALEGAHNKLNDTHENRFKAEDNLDEVKDEFKKKKAVVEKSKVQMHKAQVELDALNQTLRQVEAYNDEMKSEIARSQRAAHKAEETVTNLEKQKKKQDLYIDKLTEEVKSLKENIQLYGAQLKVQSQETEAADETLKEAAKQMEATAFEKKQLMQQWKSSLIGMQQRDQALLATQTAINAVNEQELAVVSEIRGYKTSIQKAQTVSETLTGTIDRFDSENRFVEEQLGAIQQDMDKLSERYADDKLINDLLNLSFVYDMLQKSLKQTDAQVDKVSQDAKRLDGDTASVTQNLETVQKERHALEDAIQAQKNTQTTMNKAANNLVKETQKIQTTIHEKEILYANIKNEMARVNVDILNVQAHTSQLKDTHDKLVTDLKTKDLAVEQSELEIRQRNDEIEKKMLRLDRLNKKYEQLVSNLVDENTGPLEATIKNIKKETLQKKKENVDKQREWLQIQTSLVHLTAESEEIGEKNQVLKSKTSILEQKQLRLVNEFNNFKTEVKELKAGIATMHIDTVKLNELISRHRDKQEALTNVNYSLELEFKRELKELEAESISMEAQANSIKQEKQMLLDQIIEVERQIMLWEKKIQIEKETQAALDPEVGQAEAKNMEREIHRMRLRLEALERDQERMIFEMERAIHKRDAIAMRGRGKKESDMTQASLLSKVATLQNKARQAAKETAALEKAIKQKSIQSEDISFQMDKISQDLKTQEDRAATLQRSINHALYEKQRCIDTEARKQRMLKKWDQICQGKGFDPTDEDRIHADKDKAMTDTQKIRDMIDTLQQQHPHLKEVLTRVAMLSEAQ</sequence>